<evidence type="ECO:0000313" key="12">
    <source>
        <dbReference type="EMBL" id="QGL09332.1"/>
    </source>
</evidence>
<dbReference type="Gene3D" id="1.20.210.10">
    <property type="entry name" value="Cytochrome c oxidase-like, subunit I domain"/>
    <property type="match status" value="1"/>
</dbReference>
<dbReference type="GO" id="GO:0005743">
    <property type="term" value="C:mitochondrial inner membrane"/>
    <property type="evidence" value="ECO:0007669"/>
    <property type="project" value="UniProtKB-SubCell"/>
</dbReference>
<feature type="transmembrane region" description="Helical" evidence="10">
    <location>
        <begin position="180"/>
        <end position="208"/>
    </location>
</feature>
<dbReference type="PANTHER" id="PTHR10422">
    <property type="entry name" value="CYTOCHROME C OXIDASE SUBUNIT 1"/>
    <property type="match status" value="1"/>
</dbReference>
<feature type="transmembrane region" description="Helical" evidence="10">
    <location>
        <begin position="103"/>
        <end position="128"/>
    </location>
</feature>
<evidence type="ECO:0000256" key="6">
    <source>
        <dbReference type="ARBA" id="ARBA00022692"/>
    </source>
</evidence>
<dbReference type="EMBL" id="MK814187">
    <property type="protein sequence ID" value="QGL09332.1"/>
    <property type="molecule type" value="Genomic_DNA"/>
</dbReference>
<proteinExistence type="inferred from homology"/>
<comment type="subcellular location">
    <subcellularLocation>
        <location evidence="2">Membrane</location>
        <topology evidence="2">Multi-pass membrane protein</topology>
    </subcellularLocation>
    <subcellularLocation>
        <location evidence="9">Mitochondrion inner membrane</location>
        <topology evidence="9">Multi-pass membrane protein</topology>
    </subcellularLocation>
</comment>
<feature type="transmembrane region" description="Helical" evidence="10">
    <location>
        <begin position="143"/>
        <end position="168"/>
    </location>
</feature>
<keyword evidence="9" id="KW-0813">Transport</keyword>
<feature type="transmembrane region" description="Helical" evidence="10">
    <location>
        <begin position="335"/>
        <end position="357"/>
    </location>
</feature>
<dbReference type="SUPFAM" id="SSF81442">
    <property type="entry name" value="Cytochrome c oxidase subunit I-like"/>
    <property type="match status" value="1"/>
</dbReference>
<dbReference type="PANTHER" id="PTHR10422:SF18">
    <property type="entry name" value="CYTOCHROME C OXIDASE SUBUNIT 1"/>
    <property type="match status" value="1"/>
</dbReference>
<feature type="transmembrane region" description="Helical" evidence="10">
    <location>
        <begin position="20"/>
        <end position="42"/>
    </location>
</feature>
<dbReference type="InterPro" id="IPR023615">
    <property type="entry name" value="Cyt_c_Oxase_su1_BS"/>
</dbReference>
<feature type="transmembrane region" description="Helical" evidence="10">
    <location>
        <begin position="62"/>
        <end position="91"/>
    </location>
</feature>
<organism evidence="12">
    <name type="scientific">Clinostomum complanatum</name>
    <name type="common">Parasitic fluke</name>
    <dbReference type="NCBI Taxonomy" id="235145"/>
    <lineage>
        <taxon>Eukaryota</taxon>
        <taxon>Metazoa</taxon>
        <taxon>Spiralia</taxon>
        <taxon>Lophotrochozoa</taxon>
        <taxon>Platyhelminthes</taxon>
        <taxon>Trematoda</taxon>
        <taxon>Digenea</taxon>
        <taxon>Strigeidida</taxon>
        <taxon>Clinostomoidea</taxon>
        <taxon>Clinostomidae</taxon>
        <taxon>Clinostomum</taxon>
    </lineage>
</organism>
<dbReference type="GO" id="GO:0046872">
    <property type="term" value="F:metal ion binding"/>
    <property type="evidence" value="ECO:0007669"/>
    <property type="project" value="UniProtKB-KW"/>
</dbReference>
<comment type="function">
    <text evidence="9">Component of the cytochrome c oxidase, the last enzyme in the mitochondrial electron transport chain which drives oxidative phosphorylation. The respiratory chain contains 3 multisubunit complexes succinate dehydrogenase (complex II, CII), ubiquinol-cytochrome c oxidoreductase (cytochrome b-c1 complex, complex III, CIII) and cytochrome c oxidase (complex IV, CIV), that cooperate to transfer electrons derived from NADH and succinate to molecular oxygen, creating an electrochemical gradient over the inner membrane that drives transmembrane transport and the ATP synthase. Cytochrome c oxidase is the component of the respiratory chain that catalyzes the reduction of oxygen to water. Electrons originating from reduced cytochrome c in the intermembrane space (IMS) are transferred via the dinuclear copper A center (CU(A)) of subunit 2 and heme A of subunit 1 to the active site in subunit 1, a binuclear center (BNC) formed by heme A3 and copper B (CU(B)). The BNC reduces molecular oxygen to 2 water molecules using 4 electrons from cytochrome c in the IMS and 4 protons from the mitochondrial matrix.</text>
</comment>
<keyword evidence="9" id="KW-0999">Mitochondrion inner membrane</keyword>
<name>A0A649X6V9_CLICO</name>
<reference evidence="12" key="1">
    <citation type="submission" date="2019-04" db="EMBL/GenBank/DDBJ databases">
        <title>A new species of Clinostomum Leidy, 1856 in East Asia based on genomic and morphological data.</title>
        <authorList>
            <person name="Locke S.A."/>
            <person name="Caffara M."/>
            <person name="Barcak D."/>
            <person name="Tedesco P."/>
            <person name="Fioravanti M.L."/>
            <person name="Li W."/>
        </authorList>
    </citation>
    <scope>NUCLEOTIDE SEQUENCE</scope>
</reference>
<feature type="transmembrane region" description="Helical" evidence="10">
    <location>
        <begin position="450"/>
        <end position="471"/>
    </location>
</feature>
<dbReference type="UniPathway" id="UPA00705"/>
<gene>
    <name evidence="12" type="primary">COX1</name>
</gene>
<protein>
    <recommendedName>
        <fullName evidence="5 9">Cytochrome c oxidase subunit 1</fullName>
        <ecNumber evidence="9">7.1.1.9</ecNumber>
    </recommendedName>
</protein>
<keyword evidence="9" id="KW-0679">Respiratory chain</keyword>
<geneLocation type="mitochondrion" evidence="12"/>
<comment type="pathway">
    <text evidence="3 9">Energy metabolism; oxidative phosphorylation.</text>
</comment>
<dbReference type="AlphaFoldDB" id="A0A649X6V9"/>
<keyword evidence="6 9" id="KW-0812">Transmembrane</keyword>
<dbReference type="InterPro" id="IPR000883">
    <property type="entry name" value="Cyt_C_Oxase_1"/>
</dbReference>
<keyword evidence="9" id="KW-0479">Metal-binding</keyword>
<evidence type="ECO:0000256" key="4">
    <source>
        <dbReference type="ARBA" id="ARBA00009578"/>
    </source>
</evidence>
<evidence type="ECO:0000256" key="1">
    <source>
        <dbReference type="ARBA" id="ARBA00001971"/>
    </source>
</evidence>
<keyword evidence="9" id="KW-0349">Heme</keyword>
<sequence length="518" mass="57584">MSWLLSWVFTLDHKRIGLIYMVLGVWGGFLGLSLSLLIRLNLCDPYYNLISTEVYNFVITNHGIAMIFFFLMPVLIGGFGNYLLPLLLGLVDLNLPRLNALSAWLMLPSIVCLSLSMYHGAGIGWTFYPPLSGFGYSGVGTDFLMFALHLAGVSSLLGSINFICTIMGRMDQWFSMRMSVVVWAYLFTSILLVLSLPVLAAAITMLLFDRNFSAAFFDPMGGGDPVLFQHLFWFFGHPEVYVLILPGFGIISHICVVLSNNDSLFGYFGLVGAMGGIVCLGSVVWAHHMFMVGLDIKTAIFFSSVTMVIGIPTGIKVFSWLYMLGCSRVRFWDPVLWWIIGFIFLFTIGGVTGILLSSSVLDALFHDTWFVIAHFHYVLSLGSYSTVVISVLWWWPVITGFSLNDKLVRGHWALSMLGFNLCFFPMHYIGLAGLPRRVCCYEPGFYSLNLLSSFGGLLSVLGGIFLVFILWESLVVGNRVLGAWGSSNFVLNVVTLPTPHHSTYISGPTVWQGFSLRS</sequence>
<evidence type="ECO:0000256" key="8">
    <source>
        <dbReference type="ARBA" id="ARBA00023136"/>
    </source>
</evidence>
<dbReference type="PRINTS" id="PR01165">
    <property type="entry name" value="CYCOXIDASEI"/>
</dbReference>
<dbReference type="Pfam" id="PF00115">
    <property type="entry name" value="COX1"/>
    <property type="match status" value="1"/>
</dbReference>
<accession>A0A649X6V9</accession>
<evidence type="ECO:0000256" key="5">
    <source>
        <dbReference type="ARBA" id="ARBA00015947"/>
    </source>
</evidence>
<evidence type="ECO:0000256" key="9">
    <source>
        <dbReference type="RuleBase" id="RU000369"/>
    </source>
</evidence>
<keyword evidence="9" id="KW-0408">Iron</keyword>
<comment type="catalytic activity">
    <reaction evidence="9">
        <text>4 Fe(II)-[cytochrome c] + O2 + 8 H(+)(in) = 4 Fe(III)-[cytochrome c] + 2 H2O + 4 H(+)(out)</text>
        <dbReference type="Rhea" id="RHEA:11436"/>
        <dbReference type="Rhea" id="RHEA-COMP:10350"/>
        <dbReference type="Rhea" id="RHEA-COMP:14399"/>
        <dbReference type="ChEBI" id="CHEBI:15377"/>
        <dbReference type="ChEBI" id="CHEBI:15378"/>
        <dbReference type="ChEBI" id="CHEBI:15379"/>
        <dbReference type="ChEBI" id="CHEBI:29033"/>
        <dbReference type="ChEBI" id="CHEBI:29034"/>
        <dbReference type="EC" id="7.1.1.9"/>
    </reaction>
</comment>
<dbReference type="PROSITE" id="PS50855">
    <property type="entry name" value="COX1"/>
    <property type="match status" value="1"/>
</dbReference>
<dbReference type="InterPro" id="IPR023616">
    <property type="entry name" value="Cyt_c_oxase-like_su1_dom"/>
</dbReference>
<dbReference type="GO" id="GO:0015990">
    <property type="term" value="P:electron transport coupled proton transport"/>
    <property type="evidence" value="ECO:0007669"/>
    <property type="project" value="TreeGrafter"/>
</dbReference>
<keyword evidence="9" id="KW-0186">Copper</keyword>
<keyword evidence="7 10" id="KW-1133">Transmembrane helix</keyword>
<feature type="transmembrane region" description="Helical" evidence="10">
    <location>
        <begin position="240"/>
        <end position="258"/>
    </location>
</feature>
<dbReference type="GO" id="GO:0006123">
    <property type="term" value="P:mitochondrial electron transport, cytochrome c to oxygen"/>
    <property type="evidence" value="ECO:0007669"/>
    <property type="project" value="TreeGrafter"/>
</dbReference>
<dbReference type="InterPro" id="IPR036927">
    <property type="entry name" value="Cyt_c_oxase-like_su1_sf"/>
</dbReference>
<evidence type="ECO:0000256" key="3">
    <source>
        <dbReference type="ARBA" id="ARBA00004673"/>
    </source>
</evidence>
<evidence type="ECO:0000259" key="11">
    <source>
        <dbReference type="PROSITE" id="PS50855"/>
    </source>
</evidence>
<keyword evidence="9 12" id="KW-0496">Mitochondrion</keyword>
<evidence type="ECO:0000256" key="2">
    <source>
        <dbReference type="ARBA" id="ARBA00004141"/>
    </source>
</evidence>
<comment type="similarity">
    <text evidence="4 9">Belongs to the heme-copper respiratory oxidase family.</text>
</comment>
<evidence type="ECO:0000256" key="7">
    <source>
        <dbReference type="ARBA" id="ARBA00022989"/>
    </source>
</evidence>
<keyword evidence="9" id="KW-0249">Electron transport</keyword>
<comment type="cofactor">
    <cofactor evidence="1">
        <name>heme</name>
        <dbReference type="ChEBI" id="CHEBI:30413"/>
    </cofactor>
</comment>
<feature type="domain" description="Cytochrome oxidase subunit I profile" evidence="11">
    <location>
        <begin position="1"/>
        <end position="511"/>
    </location>
</feature>
<feature type="transmembrane region" description="Helical" evidence="10">
    <location>
        <begin position="410"/>
        <end position="430"/>
    </location>
</feature>
<feature type="transmembrane region" description="Helical" evidence="10">
    <location>
        <begin position="265"/>
        <end position="287"/>
    </location>
</feature>
<dbReference type="GO" id="GO:0020037">
    <property type="term" value="F:heme binding"/>
    <property type="evidence" value="ECO:0007669"/>
    <property type="project" value="InterPro"/>
</dbReference>
<feature type="transmembrane region" description="Helical" evidence="10">
    <location>
        <begin position="299"/>
        <end position="323"/>
    </location>
</feature>
<feature type="transmembrane region" description="Helical" evidence="10">
    <location>
        <begin position="377"/>
        <end position="398"/>
    </location>
</feature>
<evidence type="ECO:0000256" key="10">
    <source>
        <dbReference type="SAM" id="Phobius"/>
    </source>
</evidence>
<dbReference type="EC" id="7.1.1.9" evidence="9"/>
<keyword evidence="8 9" id="KW-0472">Membrane</keyword>
<dbReference type="PROSITE" id="PS00077">
    <property type="entry name" value="COX1_CUB"/>
    <property type="match status" value="1"/>
</dbReference>
<dbReference type="GO" id="GO:0004129">
    <property type="term" value="F:cytochrome-c oxidase activity"/>
    <property type="evidence" value="ECO:0007669"/>
    <property type="project" value="UniProtKB-EC"/>
</dbReference>